<sequence>MVNSASACILKIRYEDSFTIPQYCRTNNYHRRAVVASLVEGAYNLEYDRQESRDPQVQSSCWWNLFHFQLKRALVDDKDSSIYGAVYEIKHTYLNHLPKCAPKYVIAFRGTILKLSTAKRDLKLNIKVLTDVLHMDRHRFKPALEAVQQVVQEAGSANIWLAGHSLGSSIAMMDAMRLTDTLCNFGTLFVGGGHVRQGQYDQFNALSSWIPNLFVNRHNPIFTEYIGHFRNRNNVEKQFGAGMIGRVAVLQPTLGVLKAAVGMDPQLSTQILPKAYLTISESSSSCSILEAHGLRQWWYHMSLGPAFADLLRKKSISDPVLMGGP</sequence>
<dbReference type="Proteomes" id="UP000288805">
    <property type="component" value="Unassembled WGS sequence"/>
</dbReference>
<dbReference type="Gene3D" id="3.40.50.1820">
    <property type="entry name" value="alpha/beta hydrolase"/>
    <property type="match status" value="1"/>
</dbReference>
<dbReference type="GO" id="GO:0016787">
    <property type="term" value="F:hydrolase activity"/>
    <property type="evidence" value="ECO:0007669"/>
    <property type="project" value="UniProtKB-KW"/>
</dbReference>
<reference evidence="3 4" key="1">
    <citation type="journal article" date="2018" name="PLoS Genet.">
        <title>Population sequencing reveals clonal diversity and ancestral inbreeding in the grapevine cultivar Chardonnay.</title>
        <authorList>
            <person name="Roach M.J."/>
            <person name="Johnson D.L."/>
            <person name="Bohlmann J."/>
            <person name="van Vuuren H.J."/>
            <person name="Jones S.J."/>
            <person name="Pretorius I.S."/>
            <person name="Schmidt S.A."/>
            <person name="Borneman A.R."/>
        </authorList>
    </citation>
    <scope>NUCLEOTIDE SEQUENCE [LARGE SCALE GENOMIC DNA]</scope>
    <source>
        <strain evidence="4">cv. Chardonnay</strain>
        <tissue evidence="3">Leaf</tissue>
    </source>
</reference>
<dbReference type="InterPro" id="IPR029058">
    <property type="entry name" value="AB_hydrolase_fold"/>
</dbReference>
<evidence type="ECO:0000313" key="3">
    <source>
        <dbReference type="EMBL" id="RVW33828.1"/>
    </source>
</evidence>
<dbReference type="Pfam" id="PF01764">
    <property type="entry name" value="Lipase_3"/>
    <property type="match status" value="1"/>
</dbReference>
<comment type="caution">
    <text evidence="3">The sequence shown here is derived from an EMBL/GenBank/DDBJ whole genome shotgun (WGS) entry which is preliminary data.</text>
</comment>
<dbReference type="AlphaFoldDB" id="A0A438DEG7"/>
<evidence type="ECO:0000259" key="2">
    <source>
        <dbReference type="Pfam" id="PF01764"/>
    </source>
</evidence>
<dbReference type="PANTHER" id="PTHR31479">
    <property type="entry name" value="ALPHA/BETA-HYDROLASES SUPERFAMILY PROTEIN"/>
    <property type="match status" value="1"/>
</dbReference>
<dbReference type="EMBL" id="QGNW01001664">
    <property type="protein sequence ID" value="RVW33828.1"/>
    <property type="molecule type" value="Genomic_DNA"/>
</dbReference>
<proteinExistence type="predicted"/>
<protein>
    <submittedName>
        <fullName evidence="3">GDSL esterase/lipase</fullName>
    </submittedName>
</protein>
<keyword evidence="1" id="KW-0378">Hydrolase</keyword>
<dbReference type="GO" id="GO:0006629">
    <property type="term" value="P:lipid metabolic process"/>
    <property type="evidence" value="ECO:0007669"/>
    <property type="project" value="InterPro"/>
</dbReference>
<feature type="domain" description="Fungal lipase-type" evidence="2">
    <location>
        <begin position="128"/>
        <end position="180"/>
    </location>
</feature>
<accession>A0A438DEG7</accession>
<evidence type="ECO:0000256" key="1">
    <source>
        <dbReference type="ARBA" id="ARBA00022801"/>
    </source>
</evidence>
<organism evidence="3 4">
    <name type="scientific">Vitis vinifera</name>
    <name type="common">Grape</name>
    <dbReference type="NCBI Taxonomy" id="29760"/>
    <lineage>
        <taxon>Eukaryota</taxon>
        <taxon>Viridiplantae</taxon>
        <taxon>Streptophyta</taxon>
        <taxon>Embryophyta</taxon>
        <taxon>Tracheophyta</taxon>
        <taxon>Spermatophyta</taxon>
        <taxon>Magnoliopsida</taxon>
        <taxon>eudicotyledons</taxon>
        <taxon>Gunneridae</taxon>
        <taxon>Pentapetalae</taxon>
        <taxon>rosids</taxon>
        <taxon>Vitales</taxon>
        <taxon>Vitaceae</taxon>
        <taxon>Viteae</taxon>
        <taxon>Vitis</taxon>
    </lineage>
</organism>
<evidence type="ECO:0000313" key="4">
    <source>
        <dbReference type="Proteomes" id="UP000288805"/>
    </source>
</evidence>
<dbReference type="PANTHER" id="PTHR31479:SF2">
    <property type="entry name" value="ALPHA_BETA-HYDROLASES SUPERFAMILY PROTEIN"/>
    <property type="match status" value="1"/>
</dbReference>
<gene>
    <name evidence="3" type="primary">VvCHDh000631_5</name>
    <name evidence="3" type="ORF">CK203_116665</name>
</gene>
<dbReference type="InterPro" id="IPR002921">
    <property type="entry name" value="Fungal_lipase-type"/>
</dbReference>
<name>A0A438DEG7_VITVI</name>
<dbReference type="SUPFAM" id="SSF53474">
    <property type="entry name" value="alpha/beta-Hydrolases"/>
    <property type="match status" value="1"/>
</dbReference>